<feature type="compositionally biased region" description="Polar residues" evidence="1">
    <location>
        <begin position="915"/>
        <end position="936"/>
    </location>
</feature>
<reference evidence="2 3" key="1">
    <citation type="submission" date="2024-07" db="EMBL/GenBank/DDBJ databases">
        <title>Draft sequence of the Neodothiora populina.</title>
        <authorList>
            <person name="Drown D.D."/>
            <person name="Schuette U.S."/>
            <person name="Buechlein A.B."/>
            <person name="Rusch D.R."/>
            <person name="Winton L.W."/>
            <person name="Adams G.A."/>
        </authorList>
    </citation>
    <scope>NUCLEOTIDE SEQUENCE [LARGE SCALE GENOMIC DNA]</scope>
    <source>
        <strain evidence="2 3">CPC 39397</strain>
    </source>
</reference>
<name>A0ABR3P3Z5_9PEZI</name>
<evidence type="ECO:0000313" key="2">
    <source>
        <dbReference type="EMBL" id="KAL1297024.1"/>
    </source>
</evidence>
<feature type="compositionally biased region" description="Polar residues" evidence="1">
    <location>
        <begin position="816"/>
        <end position="828"/>
    </location>
</feature>
<feature type="compositionally biased region" description="Low complexity" evidence="1">
    <location>
        <begin position="846"/>
        <end position="856"/>
    </location>
</feature>
<evidence type="ECO:0008006" key="4">
    <source>
        <dbReference type="Google" id="ProtNLM"/>
    </source>
</evidence>
<feature type="region of interest" description="Disordered" evidence="1">
    <location>
        <begin position="816"/>
        <end position="999"/>
    </location>
</feature>
<feature type="compositionally biased region" description="Basic and acidic residues" evidence="1">
    <location>
        <begin position="857"/>
        <end position="870"/>
    </location>
</feature>
<feature type="region of interest" description="Disordered" evidence="1">
    <location>
        <begin position="41"/>
        <end position="110"/>
    </location>
</feature>
<protein>
    <recommendedName>
        <fullName evidence="4">Wings apart-like protein C-terminal domain-containing protein</fullName>
    </recommendedName>
</protein>
<dbReference type="EMBL" id="JBFMKM010000016">
    <property type="protein sequence ID" value="KAL1297024.1"/>
    <property type="molecule type" value="Genomic_DNA"/>
</dbReference>
<dbReference type="Proteomes" id="UP001562354">
    <property type="component" value="Unassembled WGS sequence"/>
</dbReference>
<organism evidence="2 3">
    <name type="scientific">Neodothiora populina</name>
    <dbReference type="NCBI Taxonomy" id="2781224"/>
    <lineage>
        <taxon>Eukaryota</taxon>
        <taxon>Fungi</taxon>
        <taxon>Dikarya</taxon>
        <taxon>Ascomycota</taxon>
        <taxon>Pezizomycotina</taxon>
        <taxon>Dothideomycetes</taxon>
        <taxon>Dothideomycetidae</taxon>
        <taxon>Dothideales</taxon>
        <taxon>Dothioraceae</taxon>
        <taxon>Neodothiora</taxon>
    </lineage>
</organism>
<comment type="caution">
    <text evidence="2">The sequence shown here is derived from an EMBL/GenBank/DDBJ whole genome shotgun (WGS) entry which is preliminary data.</text>
</comment>
<feature type="region of interest" description="Disordered" evidence="1">
    <location>
        <begin position="737"/>
        <end position="761"/>
    </location>
</feature>
<feature type="compositionally biased region" description="Basic and acidic residues" evidence="1">
    <location>
        <begin position="43"/>
        <end position="57"/>
    </location>
</feature>
<sequence length="999" mass="109940">MDRKRKRSSTGHEVEWTAARCHRLLRPIASRVAPLQKLAYITDSHRPEKTRNPKDVGRPSAVRQTGLSEDPAWLRRADEQTKLKSYKSKDRTTRKNGRPTASEAEQPPQVTLVSLPTPFKTRALRRNTSGKTPVKKHDGDLSATPCMKLDVQLRKRSRRDPFAHAPVAMQSAELHDRQAFEKVFELHQGVTDGFSLLLQRTEPRATQKDTSTQDRRGARSLFSTCLKRIPDYIQAEEGWRNSVDPDDETDVSAEVYEELEELGSSGHGWSPLREVVRAHGVKLIKDLIESKLVSVKTRAELANMPLQHGSMHDAEMLALTFAQSLPSRRPLNTSSLLLDGCLSNMSHLVIFERSSSVRLRILHKLFSNKNLPVSWAGTKDMPLILSQAVRLLSSSSQSDALNVMQFLGGLFGQIFDMDQTSMRKSIDNEMSQIEDDALMITSSMSPSLTKSVSRTMDSLLMILTAMAIIPDRQDDCCNDSPADASWHASMLIHSLSMTVLMRPAAKGNLGQRHGHKMPSSQYTMFKVLTAMLIVLIKHTHAGCTISGVEIDELVSAMCGISSSDRTAMEEAACFISDLAFCCGQSLQFDAQDILEDLVQTLMTTSTALSVEWKMFFQQIALETALTFAKVTRTRKSKDFVQLVEQSVLREGSMPVKLQPAQYGRAQDVKPRNNFRWEEGLCEWIAATPFTSRKAQSRITHFNTQSSPLSKVPANQDDEAALPTALLSTEGYNDDLHDSGYLTLHETPKGPGSSASSSILSSSPDVLADDLEGNFFPEFGGRLAPLAIRGQSTSPSTVTTALPSKPPPLFATSSRCAVQSQNNTTNKSRSVCLESPAPTSPSNVHIATAKDAAADAAHSTHKENLQRDSKSRSISSGDDAPRNVYPKETVKTASAATGHRTSKATSEQRRPAMSRPQATTPTRYSSVNKKRANTSSDSELDFDELAMSVVKAKPKHSSLPCTTNNPTVAKPKSRTKDVRVAKTKPSRVVASEDSDDELGA</sequence>
<evidence type="ECO:0000256" key="1">
    <source>
        <dbReference type="SAM" id="MobiDB-lite"/>
    </source>
</evidence>
<keyword evidence="3" id="KW-1185">Reference proteome</keyword>
<feature type="compositionally biased region" description="Low complexity" evidence="1">
    <location>
        <begin position="752"/>
        <end position="761"/>
    </location>
</feature>
<dbReference type="GeneID" id="95978316"/>
<gene>
    <name evidence="2" type="ORF">AAFC00_004616</name>
</gene>
<accession>A0ABR3P3Z5</accession>
<evidence type="ECO:0000313" key="3">
    <source>
        <dbReference type="Proteomes" id="UP001562354"/>
    </source>
</evidence>
<dbReference type="RefSeq" id="XP_069196706.1">
    <property type="nucleotide sequence ID" value="XM_069344287.1"/>
</dbReference>
<proteinExistence type="predicted"/>
<feature type="compositionally biased region" description="Basic and acidic residues" evidence="1">
    <location>
        <begin position="72"/>
        <end position="93"/>
    </location>
</feature>